<name>A0A6M7WPR0_RHILI</name>
<dbReference type="EMBL" id="CP033367">
    <property type="protein sequence ID" value="QKD01944.1"/>
    <property type="molecule type" value="Genomic_DNA"/>
</dbReference>
<comment type="similarity">
    <text evidence="1">Belongs to the ROK (NagC/XylR) family.</text>
</comment>
<dbReference type="Pfam" id="PF00480">
    <property type="entry name" value="ROK"/>
    <property type="match status" value="1"/>
</dbReference>
<dbReference type="SUPFAM" id="SSF46785">
    <property type="entry name" value="Winged helix' DNA-binding domain"/>
    <property type="match status" value="1"/>
</dbReference>
<dbReference type="PANTHER" id="PTHR18964">
    <property type="entry name" value="ROK (REPRESSOR, ORF, KINASE) FAMILY"/>
    <property type="match status" value="1"/>
</dbReference>
<dbReference type="InterPro" id="IPR000600">
    <property type="entry name" value="ROK"/>
</dbReference>
<dbReference type="AlphaFoldDB" id="A0A6M7WPR0"/>
<protein>
    <submittedName>
        <fullName evidence="3">ROK family transcriptional regulator</fullName>
    </submittedName>
</protein>
<reference evidence="3 4" key="1">
    <citation type="submission" date="2018-10" db="EMBL/GenBank/DDBJ databases">
        <authorList>
            <person name="Perry B.J."/>
            <person name="Sullivan J.T."/>
            <person name="Murphy R.J.T."/>
            <person name="Ramsay J.P."/>
            <person name="Ronson C.W."/>
        </authorList>
    </citation>
    <scope>NUCLEOTIDE SEQUENCE [LARGE SCALE GENOMIC DNA]</scope>
    <source>
        <strain evidence="3 4">R88b</strain>
    </source>
</reference>
<gene>
    <name evidence="3" type="ORF">EB235_10865</name>
</gene>
<dbReference type="InterPro" id="IPR036388">
    <property type="entry name" value="WH-like_DNA-bd_sf"/>
</dbReference>
<dbReference type="Gene3D" id="1.10.10.10">
    <property type="entry name" value="Winged helix-like DNA-binding domain superfamily/Winged helix DNA-binding domain"/>
    <property type="match status" value="1"/>
</dbReference>
<evidence type="ECO:0000256" key="2">
    <source>
        <dbReference type="SAM" id="Phobius"/>
    </source>
</evidence>
<accession>A0A6M7WPR0</accession>
<dbReference type="Gene3D" id="3.30.420.40">
    <property type="match status" value="2"/>
</dbReference>
<evidence type="ECO:0000313" key="3">
    <source>
        <dbReference type="EMBL" id="QKD01944.1"/>
    </source>
</evidence>
<evidence type="ECO:0000313" key="4">
    <source>
        <dbReference type="Proteomes" id="UP000503017"/>
    </source>
</evidence>
<dbReference type="RefSeq" id="WP_080680827.1">
    <property type="nucleotide sequence ID" value="NZ_CP033367.1"/>
</dbReference>
<keyword evidence="2" id="KW-0812">Transmembrane</keyword>
<dbReference type="Proteomes" id="UP000503017">
    <property type="component" value="Chromosome"/>
</dbReference>
<feature type="transmembrane region" description="Helical" evidence="2">
    <location>
        <begin position="208"/>
        <end position="225"/>
    </location>
</feature>
<dbReference type="Pfam" id="PF13412">
    <property type="entry name" value="HTH_24"/>
    <property type="match status" value="1"/>
</dbReference>
<proteinExistence type="inferred from homology"/>
<keyword evidence="2" id="KW-0472">Membrane</keyword>
<dbReference type="PANTHER" id="PTHR18964:SF149">
    <property type="entry name" value="BIFUNCTIONAL UDP-N-ACETYLGLUCOSAMINE 2-EPIMERASE_N-ACETYLMANNOSAMINE KINASE"/>
    <property type="match status" value="1"/>
</dbReference>
<organism evidence="3 4">
    <name type="scientific">Mesorhizobium loti R88b</name>
    <dbReference type="NCBI Taxonomy" id="935548"/>
    <lineage>
        <taxon>Bacteria</taxon>
        <taxon>Pseudomonadati</taxon>
        <taxon>Pseudomonadota</taxon>
        <taxon>Alphaproteobacteria</taxon>
        <taxon>Hyphomicrobiales</taxon>
        <taxon>Phyllobacteriaceae</taxon>
        <taxon>Mesorhizobium</taxon>
    </lineage>
</organism>
<sequence length="398" mass="42779">MNLKADQNTTRAMNRRLILNCLRREGDLSRVEIAAMTGLSPAAVTGVTAALIDEGIVVEGKSTQSSGGRRPIPLSIDYARHWSIGFKLTEGRLEGTLTDLSTRAIGTCELPLPDHGPVAVAHAVKEGVAMLMGDRREGRQKLVGIGMAMPGLVDVNRGVCLVSQRLGWKDVPIAEMIASQISVPVWVDNDVNAFAIAQQLFGHGRRRSSVLVLIIGTGVGAALIFNGQIHRGARSAAGEIGFPAEDGDGSIATQERLSWDRRLSEPAMVSAWNEIRKRSRKAPADLQQAIDAGERLALDYLSEVGHEIGQRLTGLIDLIDPEVVIVGGEAVRFGPALIEPLIAAVRESSFATPPPIEIDWDNNVWSRGASALAIQQFFDFESTAGFERESGTRSSGHT</sequence>
<keyword evidence="2" id="KW-1133">Transmembrane helix</keyword>
<dbReference type="SUPFAM" id="SSF53067">
    <property type="entry name" value="Actin-like ATPase domain"/>
    <property type="match status" value="1"/>
</dbReference>
<dbReference type="InterPro" id="IPR043129">
    <property type="entry name" value="ATPase_NBD"/>
</dbReference>
<evidence type="ECO:0000256" key="1">
    <source>
        <dbReference type="ARBA" id="ARBA00006479"/>
    </source>
</evidence>
<dbReference type="InterPro" id="IPR036390">
    <property type="entry name" value="WH_DNA-bd_sf"/>
</dbReference>